<organism evidence="1 2">
    <name type="scientific">Comamonas resistens</name>
    <dbReference type="NCBI Taxonomy" id="3046670"/>
    <lineage>
        <taxon>Bacteria</taxon>
        <taxon>Pseudomonadati</taxon>
        <taxon>Pseudomonadota</taxon>
        <taxon>Betaproteobacteria</taxon>
        <taxon>Burkholderiales</taxon>
        <taxon>Comamonadaceae</taxon>
        <taxon>Comamonas</taxon>
    </lineage>
</organism>
<dbReference type="Proteomes" id="UP001240697">
    <property type="component" value="Chromosome"/>
</dbReference>
<name>A0ABY8SXM8_9BURK</name>
<gene>
    <name evidence="1" type="ORF">QMY55_12125</name>
</gene>
<reference evidence="1 2" key="1">
    <citation type="submission" date="2023-05" db="EMBL/GenBank/DDBJ databases">
        <authorList>
            <person name="Yin Y."/>
            <person name="Lu Z."/>
        </authorList>
    </citation>
    <scope>NUCLEOTIDE SEQUENCE [LARGE SCALE GENOMIC DNA]</scope>
    <source>
        <strain evidence="1 2">ZM22</strain>
    </source>
</reference>
<evidence type="ECO:0000313" key="2">
    <source>
        <dbReference type="Proteomes" id="UP001240697"/>
    </source>
</evidence>
<sequence length="50" mass="5737">MTYLYAAYPDFKATNREVMKPMPEPRSPEEVLRMLSQNPPPAGEYSVDAF</sequence>
<dbReference type="EMBL" id="CP125947">
    <property type="protein sequence ID" value="WHS67812.1"/>
    <property type="molecule type" value="Genomic_DNA"/>
</dbReference>
<keyword evidence="2" id="KW-1185">Reference proteome</keyword>
<accession>A0ABY8SXM8</accession>
<proteinExistence type="predicted"/>
<protein>
    <submittedName>
        <fullName evidence="1">Uncharacterized protein</fullName>
    </submittedName>
</protein>
<dbReference type="RefSeq" id="WP_283488835.1">
    <property type="nucleotide sequence ID" value="NZ_CP125947.1"/>
</dbReference>
<evidence type="ECO:0000313" key="1">
    <source>
        <dbReference type="EMBL" id="WHS67812.1"/>
    </source>
</evidence>